<keyword evidence="1" id="KW-1133">Transmembrane helix</keyword>
<evidence type="ECO:0000256" key="1">
    <source>
        <dbReference type="SAM" id="Phobius"/>
    </source>
</evidence>
<dbReference type="Proteomes" id="UP001154255">
    <property type="component" value="Unassembled WGS sequence"/>
</dbReference>
<sequence length="64" mass="7729">MNYFLKRLGCKEDRVSVGLHRLNIALIIWLWIALVIRLIIFEGRPYLIVEVCVLTVILYLFFWY</sequence>
<reference evidence="2" key="1">
    <citation type="submission" date="2022-10" db="EMBL/GenBank/DDBJ databases">
        <authorList>
            <person name="Botero Cardona J."/>
        </authorList>
    </citation>
    <scope>NUCLEOTIDE SEQUENCE</scope>
    <source>
        <strain evidence="2">LMG 31819</strain>
        <strain evidence="3">R-53529</strain>
    </source>
</reference>
<evidence type="ECO:0000313" key="3">
    <source>
        <dbReference type="EMBL" id="CAI3948266.1"/>
    </source>
</evidence>
<gene>
    <name evidence="3" type="ORF">R53529_LOCUS1539</name>
    <name evidence="2" type="ORF">R53530_LOCUS1633</name>
</gene>
<protein>
    <submittedName>
        <fullName evidence="2">Uncharacterized protein</fullName>
    </submittedName>
</protein>
<proteinExistence type="predicted"/>
<comment type="caution">
    <text evidence="2">The sequence shown here is derived from an EMBL/GenBank/DDBJ whole genome shotgun (WGS) entry which is preliminary data.</text>
</comment>
<keyword evidence="1" id="KW-0812">Transmembrane</keyword>
<accession>A0A9W4TQ24</accession>
<feature type="transmembrane region" description="Helical" evidence="1">
    <location>
        <begin position="21"/>
        <end position="40"/>
    </location>
</feature>
<evidence type="ECO:0000313" key="5">
    <source>
        <dbReference type="Proteomes" id="UP001154259"/>
    </source>
</evidence>
<dbReference type="EMBL" id="CAMXCM010000004">
    <property type="protein sequence ID" value="CAI3947799.1"/>
    <property type="molecule type" value="Genomic_DNA"/>
</dbReference>
<evidence type="ECO:0000313" key="2">
    <source>
        <dbReference type="EMBL" id="CAI3947799.1"/>
    </source>
</evidence>
<dbReference type="RefSeq" id="WP_271789971.1">
    <property type="nucleotide sequence ID" value="NZ_CAMXCM010000004.1"/>
</dbReference>
<keyword evidence="5" id="KW-1185">Reference proteome</keyword>
<name>A0A9W4TQ24_9PROT</name>
<dbReference type="EMBL" id="CAMXCS010000003">
    <property type="protein sequence ID" value="CAI3948266.1"/>
    <property type="molecule type" value="Genomic_DNA"/>
</dbReference>
<dbReference type="AlphaFoldDB" id="A0A9W4TQ24"/>
<evidence type="ECO:0000313" key="4">
    <source>
        <dbReference type="Proteomes" id="UP001154255"/>
    </source>
</evidence>
<dbReference type="Proteomes" id="UP001154259">
    <property type="component" value="Unassembled WGS sequence"/>
</dbReference>
<keyword evidence="1" id="KW-0472">Membrane</keyword>
<feature type="transmembrane region" description="Helical" evidence="1">
    <location>
        <begin position="46"/>
        <end position="63"/>
    </location>
</feature>
<organism evidence="2 4">
    <name type="scientific">Commensalibacter communis</name>
    <dbReference type="NCBI Taxonomy" id="2972786"/>
    <lineage>
        <taxon>Bacteria</taxon>
        <taxon>Pseudomonadati</taxon>
        <taxon>Pseudomonadota</taxon>
        <taxon>Alphaproteobacteria</taxon>
        <taxon>Acetobacterales</taxon>
        <taxon>Acetobacteraceae</taxon>
    </lineage>
</organism>